<name>A0A382KSV6_9ZZZZ</name>
<gene>
    <name evidence="1" type="ORF">METZ01_LOCUS279509</name>
</gene>
<evidence type="ECO:0000313" key="1">
    <source>
        <dbReference type="EMBL" id="SVC26655.1"/>
    </source>
</evidence>
<feature type="non-terminal residue" evidence="1">
    <location>
        <position position="55"/>
    </location>
</feature>
<proteinExistence type="predicted"/>
<sequence>MGFACLMAPRINQAVKNSVHKPLLDCRGPSDSLPNHRVLYVRPSASLFGKAEYDS</sequence>
<accession>A0A382KSV6</accession>
<dbReference type="AlphaFoldDB" id="A0A382KSV6"/>
<reference evidence="1" key="1">
    <citation type="submission" date="2018-05" db="EMBL/GenBank/DDBJ databases">
        <authorList>
            <person name="Lanie J.A."/>
            <person name="Ng W.-L."/>
            <person name="Kazmierczak K.M."/>
            <person name="Andrzejewski T.M."/>
            <person name="Davidsen T.M."/>
            <person name="Wayne K.J."/>
            <person name="Tettelin H."/>
            <person name="Glass J.I."/>
            <person name="Rusch D."/>
            <person name="Podicherti R."/>
            <person name="Tsui H.-C.T."/>
            <person name="Winkler M.E."/>
        </authorList>
    </citation>
    <scope>NUCLEOTIDE SEQUENCE</scope>
</reference>
<protein>
    <submittedName>
        <fullName evidence="1">Uncharacterized protein</fullName>
    </submittedName>
</protein>
<organism evidence="1">
    <name type="scientific">marine metagenome</name>
    <dbReference type="NCBI Taxonomy" id="408172"/>
    <lineage>
        <taxon>unclassified sequences</taxon>
        <taxon>metagenomes</taxon>
        <taxon>ecological metagenomes</taxon>
    </lineage>
</organism>
<dbReference type="EMBL" id="UINC01082148">
    <property type="protein sequence ID" value="SVC26655.1"/>
    <property type="molecule type" value="Genomic_DNA"/>
</dbReference>